<evidence type="ECO:0000313" key="3">
    <source>
        <dbReference type="Proteomes" id="UP000464053"/>
    </source>
</evidence>
<proteinExistence type="predicted"/>
<dbReference type="Proteomes" id="UP000464053">
    <property type="component" value="Chromosome"/>
</dbReference>
<sequence length="146" mass="16606">MSIITEIKLFIRANGPATCRDIAAAVNAEPRDVIPVLRNAVDRMALSECNGFYDLLSTESRRQSYNWIEGCALPGWVYRLARGPRTCESIDVVAELNSIKQEQGWPRFIFASIDVRLSCFKCLSTGELVDRYVLRYMPLDTREARL</sequence>
<accession>A0A6P1Q0J8</accession>
<dbReference type="RefSeq" id="WP_160621601.1">
    <property type="nucleotide sequence ID" value="NZ_CP028271.1"/>
</dbReference>
<dbReference type="AlphaFoldDB" id="A0A6P1Q0J8"/>
<dbReference type="InterPro" id="IPR057850">
    <property type="entry name" value="Gp11_C"/>
</dbReference>
<protein>
    <recommendedName>
        <fullName evidence="1">Gp11 C-terminal domain-containing protein</fullName>
    </recommendedName>
</protein>
<dbReference type="Pfam" id="PF25754">
    <property type="entry name" value="Gp11_C"/>
    <property type="match status" value="1"/>
</dbReference>
<gene>
    <name evidence="2" type="ORF">C7M51_01938</name>
</gene>
<evidence type="ECO:0000259" key="1">
    <source>
        <dbReference type="Pfam" id="PF25754"/>
    </source>
</evidence>
<name>A0A6P1Q0J8_9GAMM</name>
<feature type="domain" description="Gp11 C-terminal" evidence="1">
    <location>
        <begin position="66"/>
        <end position="141"/>
    </location>
</feature>
<dbReference type="KEGG" id="mint:C7M51_01938"/>
<reference evidence="2 3" key="1">
    <citation type="submission" date="2018-03" db="EMBL/GenBank/DDBJ databases">
        <title>Pantoea intestinalis SRCM103226 isolated form the mealworm.</title>
        <authorList>
            <person name="Jeong D.-Y."/>
            <person name="Kim J.W."/>
        </authorList>
    </citation>
    <scope>NUCLEOTIDE SEQUENCE [LARGE SCALE GENOMIC DNA]</scope>
    <source>
        <strain evidence="2 3">SRCM103226</strain>
    </source>
</reference>
<dbReference type="EMBL" id="CP028271">
    <property type="protein sequence ID" value="QHM71647.1"/>
    <property type="molecule type" value="Genomic_DNA"/>
</dbReference>
<organism evidence="2 3">
    <name type="scientific">Mixta intestinalis</name>
    <dbReference type="NCBI Taxonomy" id="1615494"/>
    <lineage>
        <taxon>Bacteria</taxon>
        <taxon>Pseudomonadati</taxon>
        <taxon>Pseudomonadota</taxon>
        <taxon>Gammaproteobacteria</taxon>
        <taxon>Enterobacterales</taxon>
        <taxon>Erwiniaceae</taxon>
        <taxon>Mixta</taxon>
    </lineage>
</organism>
<evidence type="ECO:0000313" key="2">
    <source>
        <dbReference type="EMBL" id="QHM71647.1"/>
    </source>
</evidence>
<keyword evidence="3" id="KW-1185">Reference proteome</keyword>